<dbReference type="InterPro" id="IPR016164">
    <property type="entry name" value="FAD-linked_Oxase-like_C"/>
</dbReference>
<dbReference type="EMBL" id="VLKT01000005">
    <property type="protein sequence ID" value="TWI41234.1"/>
    <property type="molecule type" value="Genomic_DNA"/>
</dbReference>
<dbReference type="PANTHER" id="PTHR43762:SF1">
    <property type="entry name" value="D-ARABINONO-1,4-LACTONE OXIDASE"/>
    <property type="match status" value="1"/>
</dbReference>
<dbReference type="GO" id="GO:0080049">
    <property type="term" value="F:L-gulono-1,4-lactone dehydrogenase activity"/>
    <property type="evidence" value="ECO:0007669"/>
    <property type="project" value="TreeGrafter"/>
</dbReference>
<dbReference type="InterPro" id="IPR016166">
    <property type="entry name" value="FAD-bd_PCMH"/>
</dbReference>
<keyword evidence="2" id="KW-0274">FAD</keyword>
<gene>
    <name evidence="4" type="ORF">IQ26_01171</name>
</gene>
<organism evidence="4 5">
    <name type="scientific">Mesorhizobium tianshanense</name>
    <dbReference type="NCBI Taxonomy" id="39844"/>
    <lineage>
        <taxon>Bacteria</taxon>
        <taxon>Pseudomonadati</taxon>
        <taxon>Pseudomonadota</taxon>
        <taxon>Alphaproteobacteria</taxon>
        <taxon>Hyphomicrobiales</taxon>
        <taxon>Phyllobacteriaceae</taxon>
        <taxon>Mesorhizobium</taxon>
    </lineage>
</organism>
<evidence type="ECO:0000313" key="4">
    <source>
        <dbReference type="EMBL" id="TWI41234.1"/>
    </source>
</evidence>
<reference evidence="4 5" key="1">
    <citation type="journal article" date="2015" name="Stand. Genomic Sci.">
        <title>Genomic Encyclopedia of Bacterial and Archaeal Type Strains, Phase III: the genomes of soil and plant-associated and newly described type strains.</title>
        <authorList>
            <person name="Whitman W.B."/>
            <person name="Woyke T."/>
            <person name="Klenk H.P."/>
            <person name="Zhou Y."/>
            <person name="Lilburn T.G."/>
            <person name="Beck B.J."/>
            <person name="De Vos P."/>
            <person name="Vandamme P."/>
            <person name="Eisen J.A."/>
            <person name="Garrity G."/>
            <person name="Hugenholtz P."/>
            <person name="Kyrpides N.C."/>
        </authorList>
    </citation>
    <scope>NUCLEOTIDE SEQUENCE [LARGE SCALE GENOMIC DNA]</scope>
    <source>
        <strain evidence="4 5">CGMCC 1.2546</strain>
    </source>
</reference>
<dbReference type="Gene3D" id="3.30.465.10">
    <property type="match status" value="1"/>
</dbReference>
<evidence type="ECO:0000313" key="5">
    <source>
        <dbReference type="Proteomes" id="UP000317122"/>
    </source>
</evidence>
<dbReference type="InterPro" id="IPR006094">
    <property type="entry name" value="Oxid_FAD_bind_N"/>
</dbReference>
<keyword evidence="1" id="KW-0285">Flavoprotein</keyword>
<sequence length="549" mass="59812">MPGMGGRSIMVDERKGFRLSRRLLLGAAVVGGAVLWGGTTVARLARGPSGQKNAGRIADIDGIGLPLKPLETAPAHDPSLPWSAKGGDINDASGLSMTPVYGVVEVREEDHVAKALAFARANGLKVSVAAVRHSMGGHAFDDNALVLDMRAFNKVTVDAAAKTMTLQPGACWHDIQNLLHPRFAVKAMQSTDIFSVGGSLSVNAHGMDHQSGSVASSIRSMRVMLADGSVATCAPTENAELFRHVIGGYGLFGVVLEATLDVVDNAVYRTSREIIKSDDFPKFFAEVLESNKDIGLFYGHLSTAPGNFLEDMIVYRYDKVADQPPADQSVLGEPGSVGLKRVIMNLAKWGDLFQELKWFAEKTLEPKFESCTIARTAAMAEGEACLVTRNNPMHDSVPYLFNDLVDETDILHEYFIPRAAYTPFIAEAREILRNQSLPVLNASVRIVHKEVVALNYAPEPAYSLVLYINQPTDADGNARMRALTRALIDVTTRHGGRFFLPYQLHYTGKELLASYPELPAFLAKKRQYDPAELFSSTFYRAIKTLSGIA</sequence>
<dbReference type="PANTHER" id="PTHR43762">
    <property type="entry name" value="L-GULONOLACTONE OXIDASE"/>
    <property type="match status" value="1"/>
</dbReference>
<keyword evidence="5" id="KW-1185">Reference proteome</keyword>
<feature type="domain" description="FAD-binding PCMH-type" evidence="3">
    <location>
        <begin position="96"/>
        <end position="265"/>
    </location>
</feature>
<dbReference type="AlphaFoldDB" id="A0A562P9U8"/>
<comment type="caution">
    <text evidence="4">The sequence shown here is derived from an EMBL/GenBank/DDBJ whole genome shotgun (WGS) entry which is preliminary data.</text>
</comment>
<evidence type="ECO:0000256" key="1">
    <source>
        <dbReference type="ARBA" id="ARBA00022630"/>
    </source>
</evidence>
<dbReference type="GO" id="GO:0016899">
    <property type="term" value="F:oxidoreductase activity, acting on the CH-OH group of donors, oxygen as acceptor"/>
    <property type="evidence" value="ECO:0007669"/>
    <property type="project" value="InterPro"/>
</dbReference>
<dbReference type="InterPro" id="IPR016169">
    <property type="entry name" value="FAD-bd_PCMH_sub2"/>
</dbReference>
<proteinExistence type="predicted"/>
<dbReference type="SUPFAM" id="SSF56176">
    <property type="entry name" value="FAD-binding/transporter-associated domain-like"/>
    <property type="match status" value="1"/>
</dbReference>
<protein>
    <submittedName>
        <fullName evidence="4">FAD/FMN-containing dehydrogenase</fullName>
    </submittedName>
</protein>
<dbReference type="InterPro" id="IPR010031">
    <property type="entry name" value="FAD_lactone_oxidase-like"/>
</dbReference>
<evidence type="ECO:0000259" key="3">
    <source>
        <dbReference type="PROSITE" id="PS51387"/>
    </source>
</evidence>
<dbReference type="Pfam" id="PF01565">
    <property type="entry name" value="FAD_binding_4"/>
    <property type="match status" value="1"/>
</dbReference>
<dbReference type="InterPro" id="IPR016167">
    <property type="entry name" value="FAD-bd_PCMH_sub1"/>
</dbReference>
<evidence type="ECO:0000256" key="2">
    <source>
        <dbReference type="ARBA" id="ARBA00022827"/>
    </source>
</evidence>
<dbReference type="PROSITE" id="PS51387">
    <property type="entry name" value="FAD_PCMH"/>
    <property type="match status" value="1"/>
</dbReference>
<dbReference type="Proteomes" id="UP000317122">
    <property type="component" value="Unassembled WGS sequence"/>
</dbReference>
<name>A0A562P9U8_9HYPH</name>
<dbReference type="InterPro" id="IPR036318">
    <property type="entry name" value="FAD-bd_PCMH-like_sf"/>
</dbReference>
<dbReference type="Gene3D" id="3.30.43.10">
    <property type="entry name" value="Uridine Diphospho-n-acetylenolpyruvylglucosamine Reductase, domain 2"/>
    <property type="match status" value="1"/>
</dbReference>
<accession>A0A562P9U8</accession>
<dbReference type="SUPFAM" id="SSF55103">
    <property type="entry name" value="FAD-linked oxidases, C-terminal domain"/>
    <property type="match status" value="1"/>
</dbReference>
<dbReference type="GO" id="GO:0071949">
    <property type="term" value="F:FAD binding"/>
    <property type="evidence" value="ECO:0007669"/>
    <property type="project" value="InterPro"/>
</dbReference>